<gene>
    <name evidence="10" type="ORF">PSON_ATCC_30995.1.T1100141</name>
</gene>
<evidence type="ECO:0000313" key="11">
    <source>
        <dbReference type="Proteomes" id="UP000692954"/>
    </source>
</evidence>
<evidence type="ECO:0000256" key="8">
    <source>
        <dbReference type="SAM" id="Coils"/>
    </source>
</evidence>
<dbReference type="GO" id="GO:0005634">
    <property type="term" value="C:nucleus"/>
    <property type="evidence" value="ECO:0007669"/>
    <property type="project" value="UniProtKB-SubCell"/>
</dbReference>
<evidence type="ECO:0000256" key="5">
    <source>
        <dbReference type="ARBA" id="ARBA00023242"/>
    </source>
</evidence>
<evidence type="ECO:0000259" key="9">
    <source>
        <dbReference type="SMART" id="SM00968"/>
    </source>
</evidence>
<feature type="domain" description="SMC hinge" evidence="9">
    <location>
        <begin position="548"/>
        <end position="677"/>
    </location>
</feature>
<evidence type="ECO:0000256" key="3">
    <source>
        <dbReference type="ARBA" id="ARBA00022776"/>
    </source>
</evidence>
<feature type="coiled-coil region" evidence="8">
    <location>
        <begin position="786"/>
        <end position="834"/>
    </location>
</feature>
<name>A0A8S1QM39_9CILI</name>
<dbReference type="Pfam" id="PF06470">
    <property type="entry name" value="SMC_hinge"/>
    <property type="match status" value="1"/>
</dbReference>
<dbReference type="OrthoDB" id="5575062at2759"/>
<dbReference type="PANTHER" id="PTHR18937">
    <property type="entry name" value="STRUCTURAL MAINTENANCE OF CHROMOSOMES SMC FAMILY MEMBER"/>
    <property type="match status" value="1"/>
</dbReference>
<dbReference type="GO" id="GO:0008278">
    <property type="term" value="C:cohesin complex"/>
    <property type="evidence" value="ECO:0007669"/>
    <property type="project" value="TreeGrafter"/>
</dbReference>
<comment type="subcellular location">
    <subcellularLocation>
        <location evidence="1 7">Nucleus</location>
    </subcellularLocation>
</comment>
<keyword evidence="4 8" id="KW-0175">Coiled coil</keyword>
<evidence type="ECO:0000313" key="10">
    <source>
        <dbReference type="EMBL" id="CAD8116284.1"/>
    </source>
</evidence>
<evidence type="ECO:0000256" key="4">
    <source>
        <dbReference type="ARBA" id="ARBA00023054"/>
    </source>
</evidence>
<evidence type="ECO:0000256" key="7">
    <source>
        <dbReference type="PIRNR" id="PIRNR005719"/>
    </source>
</evidence>
<feature type="coiled-coil region" evidence="8">
    <location>
        <begin position="247"/>
        <end position="370"/>
    </location>
</feature>
<keyword evidence="2" id="KW-0132">Cell division</keyword>
<dbReference type="Pfam" id="PF02463">
    <property type="entry name" value="SMC_N"/>
    <property type="match status" value="1"/>
</dbReference>
<sequence length="1267" mass="148480">MSQLIGTLSLDTNAYIDYNISENMSNNALENSDLFKVRLGKIKGIKVYNFKSFENEHYIGPFTKFTSIIGPNGGGKSNVLDAIQFVLGISIRSMRCHRAEELIYSQSMYYKNYQEEDRQAYVEIIFDAINYLETQISLKRTVNKQQQTQVFIGDQQVSEKELSSFLLLSKIILPAKNFIMLQGDTDTLTTIEPKKLTELFEYVSGSVQYKNTCQQIQAELNKVVLRMRELQFQRGAMRTEQKKVKELKNTSDKFKKINDEINQLKLRQKLFELKQIDNELEDVSKQLSQNKNDEHDQNSENKKLIEDIQQCDLEIEKLKQELNQIEENEKKIKKDEKCKAYDTTSIDLEIELQKKQLSTYEGLLSKLKKDINYQIEMIEEVQTDLDGKTQYLQKIKAQSDLKLSKKLMEEFQELQMKFKIQNQQIQSDLEKLQEKQGMSQKIYDQIDDEIKQYTDDRKELIQAIEDQNTQLKYVKDEFDVLKDRHQNTQKRIDELYRQNQIEENELKQLQQHKIEQEKQLRLIEVQETENIDEKQTQLLIQQLKSMFKDFRGELSSLCNPDQQQFAIPLKVALGQRLLCALVVDSEKTAKEINMHLRSLDIVKELIILNRVKGNKDESELRENVEQFVQQYRKQTRAGKAYLAIDIIKYDQCLDKVLKSLLSGVIVCDSYQLAVQIQKEQIQDVRQIITLDGITLATSGMIVFNGSQQRLSDMRNFRSNNQRIQLRGPKESKEYLVKSIEDLQNKIKTLKNVSVQDDLKYQSALKMKLEEQQAQLSNKQISLQKSIQMYNEKLKQVDKLLDELYNEINKRKIQLKEYDEQNDKFLSQIQNQQKLAYQDFAKRNGISLQELNQLDFQQNLGKQFEIKQQQLNKLQVQKQSMEQYLEELKKKQDDFQNNIKSKIEAINNYEQRKIDIQQNHEKKNKDLVQYSHKQLEINQRLKTQQKKLFNLTDLRNQQVKKGVDKKQQINLINRKIEQLKFQRGRLIELCEIESIPVRFKRSQGTFQPSLNFDDDQQMDMEAIDYTAIKNDLRQSNWNKLIDEINVELEIKEQEITKYLSENLQVGLIGAKTDEKFVQLETNIESLGRSIKELQNREAELSDQLVQTQQLRKKRFDKLFDRVEKEIKVLYQKLTENQNRVGGTVLLYMENKEEPFEGGLIYTPNPPNKKYIFDNSEQLSGGEKAIASIALLLALNASIDAPFILLDEVDAHLDQDNADKLQKIVKLLSNQIQFILISHNPDVFAHSDSLVGVTIQHSKTTSEAFSLLL</sequence>
<reference evidence="10" key="1">
    <citation type="submission" date="2021-01" db="EMBL/GenBank/DDBJ databases">
        <authorList>
            <consortium name="Genoscope - CEA"/>
            <person name="William W."/>
        </authorList>
    </citation>
    <scope>NUCLEOTIDE SEQUENCE</scope>
</reference>
<dbReference type="EMBL" id="CAJJDN010000110">
    <property type="protein sequence ID" value="CAD8116284.1"/>
    <property type="molecule type" value="Genomic_DNA"/>
</dbReference>
<dbReference type="GO" id="GO:0051301">
    <property type="term" value="P:cell division"/>
    <property type="evidence" value="ECO:0007669"/>
    <property type="project" value="UniProtKB-KW"/>
</dbReference>
<evidence type="ECO:0000256" key="1">
    <source>
        <dbReference type="ARBA" id="ARBA00004123"/>
    </source>
</evidence>
<dbReference type="PIRSF" id="PIRSF005719">
    <property type="entry name" value="SMC"/>
    <property type="match status" value="1"/>
</dbReference>
<dbReference type="GO" id="GO:0003677">
    <property type="term" value="F:DNA binding"/>
    <property type="evidence" value="ECO:0007669"/>
    <property type="project" value="TreeGrafter"/>
</dbReference>
<keyword evidence="5 7" id="KW-0539">Nucleus</keyword>
<dbReference type="AlphaFoldDB" id="A0A8S1QM39"/>
<dbReference type="Proteomes" id="UP000692954">
    <property type="component" value="Unassembled WGS sequence"/>
</dbReference>
<feature type="coiled-coil region" evidence="8">
    <location>
        <begin position="404"/>
        <end position="526"/>
    </location>
</feature>
<keyword evidence="6" id="KW-0131">Cell cycle</keyword>
<dbReference type="GO" id="GO:0007062">
    <property type="term" value="P:sister chromatid cohesion"/>
    <property type="evidence" value="ECO:0007669"/>
    <property type="project" value="TreeGrafter"/>
</dbReference>
<dbReference type="InterPro" id="IPR024704">
    <property type="entry name" value="SMC"/>
</dbReference>
<dbReference type="InterPro" id="IPR003395">
    <property type="entry name" value="RecF/RecN/SMC_N"/>
</dbReference>
<comment type="similarity">
    <text evidence="7">Belongs to the SMC family.</text>
</comment>
<dbReference type="SMART" id="SM00968">
    <property type="entry name" value="SMC_hinge"/>
    <property type="match status" value="1"/>
</dbReference>
<dbReference type="InterPro" id="IPR010935">
    <property type="entry name" value="SMC_hinge"/>
</dbReference>
<evidence type="ECO:0000256" key="2">
    <source>
        <dbReference type="ARBA" id="ARBA00022618"/>
    </source>
</evidence>
<protein>
    <recommendedName>
        <fullName evidence="7">Structural maintenance of chromosomes protein</fullName>
    </recommendedName>
</protein>
<accession>A0A8S1QM39</accession>
<feature type="coiled-coil region" evidence="8">
    <location>
        <begin position="866"/>
        <end position="925"/>
    </location>
</feature>
<feature type="coiled-coil region" evidence="8">
    <location>
        <begin position="1040"/>
        <end position="1138"/>
    </location>
</feature>
<proteinExistence type="inferred from homology"/>
<evidence type="ECO:0000256" key="6">
    <source>
        <dbReference type="ARBA" id="ARBA00023306"/>
    </source>
</evidence>
<dbReference type="PANTHER" id="PTHR18937:SF12">
    <property type="entry name" value="STRUCTURAL MAINTENANCE OF CHROMOSOMES PROTEIN"/>
    <property type="match status" value="1"/>
</dbReference>
<comment type="caution">
    <text evidence="10">The sequence shown here is derived from an EMBL/GenBank/DDBJ whole genome shotgun (WGS) entry which is preliminary data.</text>
</comment>
<dbReference type="GO" id="GO:0005524">
    <property type="term" value="F:ATP binding"/>
    <property type="evidence" value="ECO:0007669"/>
    <property type="project" value="InterPro"/>
</dbReference>
<keyword evidence="11" id="KW-1185">Reference proteome</keyword>
<keyword evidence="3" id="KW-0498">Mitosis</keyword>
<organism evidence="10 11">
    <name type="scientific">Paramecium sonneborni</name>
    <dbReference type="NCBI Taxonomy" id="65129"/>
    <lineage>
        <taxon>Eukaryota</taxon>
        <taxon>Sar</taxon>
        <taxon>Alveolata</taxon>
        <taxon>Ciliophora</taxon>
        <taxon>Intramacronucleata</taxon>
        <taxon>Oligohymenophorea</taxon>
        <taxon>Peniculida</taxon>
        <taxon>Parameciidae</taxon>
        <taxon>Paramecium</taxon>
    </lineage>
</organism>